<comment type="caution">
    <text evidence="2">The sequence shown here is derived from an EMBL/GenBank/DDBJ whole genome shotgun (WGS) entry which is preliminary data.</text>
</comment>
<dbReference type="GO" id="GO:0042575">
    <property type="term" value="C:DNA polymerase complex"/>
    <property type="evidence" value="ECO:0007669"/>
    <property type="project" value="UniProtKB-ARBA"/>
</dbReference>
<protein>
    <recommendedName>
        <fullName evidence="1">Integrase catalytic domain-containing protein</fullName>
    </recommendedName>
</protein>
<evidence type="ECO:0000313" key="3">
    <source>
        <dbReference type="Proteomes" id="UP001627154"/>
    </source>
</evidence>
<dbReference type="Gene3D" id="3.30.70.270">
    <property type="match status" value="1"/>
</dbReference>
<dbReference type="Gene3D" id="3.30.420.10">
    <property type="entry name" value="Ribonuclease H-like superfamily/Ribonuclease H"/>
    <property type="match status" value="1"/>
</dbReference>
<dbReference type="InterPro" id="IPR043128">
    <property type="entry name" value="Rev_trsase/Diguanyl_cyclase"/>
</dbReference>
<accession>A0ABD2WZ92</accession>
<evidence type="ECO:0000313" key="2">
    <source>
        <dbReference type="EMBL" id="KAL3398013.1"/>
    </source>
</evidence>
<sequence>MRTIGGVNRSKGLIKVKAKIFEIEESMNVFIVDSKYFEDDFLIGLDYIGKFRLTLNEKLEIQQRSYDTAKELREYQVNFNEHVDQNNFEASMNHLNNYERKVIENIIDKYKMIFAKDRYDVGTVKEYEARIDLIVDKYCSKRPYRCTVEDRKEIEMQVAELLKRNLIEESYSPFAAPVTLAYKKEEKRRSRLCIDFRDLNKIIVPQAQPFPLIEDMVIKTRDYQYPGINSREFKDFLKQKNILMVFTAINAPFSNGLNERLNQTLINKIRCAVNENNNRSAWTKLAQKCVEKYNETDHTVTGFSPKFLLQGENTSSLPEKLREVTDQNHLREARATALKNSMKYHEYNKKVYDKNRKDQEFKVGDMFKFVNMNNLVSR</sequence>
<dbReference type="EMBL" id="JBJJXI010000060">
    <property type="protein sequence ID" value="KAL3398013.1"/>
    <property type="molecule type" value="Genomic_DNA"/>
</dbReference>
<dbReference type="GO" id="GO:0071897">
    <property type="term" value="P:DNA biosynthetic process"/>
    <property type="evidence" value="ECO:0007669"/>
    <property type="project" value="UniProtKB-ARBA"/>
</dbReference>
<dbReference type="InterPro" id="IPR036397">
    <property type="entry name" value="RNaseH_sf"/>
</dbReference>
<reference evidence="2 3" key="1">
    <citation type="journal article" date="2024" name="bioRxiv">
        <title>A reference genome for Trichogramma kaykai: A tiny desert-dwelling parasitoid wasp with competing sex-ratio distorters.</title>
        <authorList>
            <person name="Culotta J."/>
            <person name="Lindsey A.R."/>
        </authorList>
    </citation>
    <scope>NUCLEOTIDE SEQUENCE [LARGE SCALE GENOMIC DNA]</scope>
    <source>
        <strain evidence="2 3">KSX58</strain>
    </source>
</reference>
<dbReference type="InterPro" id="IPR001584">
    <property type="entry name" value="Integrase_cat-core"/>
</dbReference>
<keyword evidence="3" id="KW-1185">Reference proteome</keyword>
<proteinExistence type="predicted"/>
<dbReference type="Gene3D" id="3.10.10.10">
    <property type="entry name" value="HIV Type 1 Reverse Transcriptase, subunit A, domain 1"/>
    <property type="match status" value="1"/>
</dbReference>
<gene>
    <name evidence="2" type="ORF">TKK_008242</name>
</gene>
<dbReference type="PANTHER" id="PTHR37984:SF5">
    <property type="entry name" value="PROTEIN NYNRIN-LIKE"/>
    <property type="match status" value="1"/>
</dbReference>
<dbReference type="Proteomes" id="UP001627154">
    <property type="component" value="Unassembled WGS sequence"/>
</dbReference>
<dbReference type="AlphaFoldDB" id="A0ABD2WZ92"/>
<dbReference type="InterPro" id="IPR012337">
    <property type="entry name" value="RNaseH-like_sf"/>
</dbReference>
<dbReference type="PANTHER" id="PTHR37984">
    <property type="entry name" value="PROTEIN CBG26694"/>
    <property type="match status" value="1"/>
</dbReference>
<dbReference type="InterPro" id="IPR043502">
    <property type="entry name" value="DNA/RNA_pol_sf"/>
</dbReference>
<dbReference type="InterPro" id="IPR050951">
    <property type="entry name" value="Retrovirus_Pol_polyprotein"/>
</dbReference>
<dbReference type="SUPFAM" id="SSF56672">
    <property type="entry name" value="DNA/RNA polymerases"/>
    <property type="match status" value="1"/>
</dbReference>
<evidence type="ECO:0000259" key="1">
    <source>
        <dbReference type="PROSITE" id="PS50994"/>
    </source>
</evidence>
<feature type="domain" description="Integrase catalytic" evidence="1">
    <location>
        <begin position="139"/>
        <end position="313"/>
    </location>
</feature>
<dbReference type="PROSITE" id="PS50994">
    <property type="entry name" value="INTEGRASE"/>
    <property type="match status" value="1"/>
</dbReference>
<name>A0ABD2WZ92_9HYME</name>
<dbReference type="SUPFAM" id="SSF53098">
    <property type="entry name" value="Ribonuclease H-like"/>
    <property type="match status" value="1"/>
</dbReference>
<organism evidence="2 3">
    <name type="scientific">Trichogramma kaykai</name>
    <dbReference type="NCBI Taxonomy" id="54128"/>
    <lineage>
        <taxon>Eukaryota</taxon>
        <taxon>Metazoa</taxon>
        <taxon>Ecdysozoa</taxon>
        <taxon>Arthropoda</taxon>
        <taxon>Hexapoda</taxon>
        <taxon>Insecta</taxon>
        <taxon>Pterygota</taxon>
        <taxon>Neoptera</taxon>
        <taxon>Endopterygota</taxon>
        <taxon>Hymenoptera</taxon>
        <taxon>Apocrita</taxon>
        <taxon>Proctotrupomorpha</taxon>
        <taxon>Chalcidoidea</taxon>
        <taxon>Trichogrammatidae</taxon>
        <taxon>Trichogramma</taxon>
    </lineage>
</organism>